<dbReference type="AlphaFoldDB" id="A0A0D1BSL3"/>
<dbReference type="InterPro" id="IPR000524">
    <property type="entry name" value="Tscrpt_reg_HTH_GntR"/>
</dbReference>
<comment type="caution">
    <text evidence="5">The sequence shown here is derived from an EMBL/GenBank/DDBJ whole genome shotgun (WGS) entry which is preliminary data.</text>
</comment>
<dbReference type="SMART" id="SM00345">
    <property type="entry name" value="HTH_GNTR"/>
    <property type="match status" value="1"/>
</dbReference>
<dbReference type="CDD" id="cd07377">
    <property type="entry name" value="WHTH_GntR"/>
    <property type="match status" value="1"/>
</dbReference>
<dbReference type="Pfam" id="PF00392">
    <property type="entry name" value="GntR"/>
    <property type="match status" value="1"/>
</dbReference>
<evidence type="ECO:0000259" key="4">
    <source>
        <dbReference type="PROSITE" id="PS50949"/>
    </source>
</evidence>
<evidence type="ECO:0000313" key="6">
    <source>
        <dbReference type="Proteomes" id="UP000032250"/>
    </source>
</evidence>
<protein>
    <submittedName>
        <fullName evidence="5">GntR family transcriptional regulator</fullName>
    </submittedName>
</protein>
<dbReference type="InterPro" id="IPR036390">
    <property type="entry name" value="WH_DNA-bd_sf"/>
</dbReference>
<dbReference type="HOGENOM" id="CLU_017584_10_2_9"/>
<dbReference type="RefSeq" id="WP_003486838.1">
    <property type="nucleotide sequence ID" value="NZ_JXSU01000007.1"/>
</dbReference>
<keyword evidence="1" id="KW-0805">Transcription regulation</keyword>
<dbReference type="PATRIC" id="fig|1379739.3.peg.1716"/>
<keyword evidence="3" id="KW-0804">Transcription</keyword>
<dbReference type="PROSITE" id="PS50949">
    <property type="entry name" value="HTH_GNTR"/>
    <property type="match status" value="1"/>
</dbReference>
<evidence type="ECO:0000313" key="5">
    <source>
        <dbReference type="EMBL" id="KIS23325.1"/>
    </source>
</evidence>
<dbReference type="PANTHER" id="PTHR38445">
    <property type="entry name" value="HTH-TYPE TRANSCRIPTIONAL REPRESSOR YTRA"/>
    <property type="match status" value="1"/>
</dbReference>
<gene>
    <name evidence="5" type="ORF">N495_06905</name>
</gene>
<dbReference type="InterPro" id="IPR036388">
    <property type="entry name" value="WH-like_DNA-bd_sf"/>
</dbReference>
<dbReference type="EMBL" id="JXSU01000007">
    <property type="protein sequence ID" value="KIS23325.1"/>
    <property type="molecule type" value="Genomic_DNA"/>
</dbReference>
<sequence>MILQIDFESQIPIYEQLKRQIIEGIAKGYLNPGSPLPSVRQLAEDIGINLHTVNKAYNILKSEGYVTIDRRVGAVISSNLPTKTAEYKNSLKEELKYITADAHCRGFSKEEFVKFCEDILKEYE</sequence>
<evidence type="ECO:0000256" key="2">
    <source>
        <dbReference type="ARBA" id="ARBA00023125"/>
    </source>
</evidence>
<dbReference type="Proteomes" id="UP000032250">
    <property type="component" value="Unassembled WGS sequence"/>
</dbReference>
<dbReference type="OrthoDB" id="9802328at2"/>
<evidence type="ECO:0000256" key="1">
    <source>
        <dbReference type="ARBA" id="ARBA00023015"/>
    </source>
</evidence>
<dbReference type="SUPFAM" id="SSF46785">
    <property type="entry name" value="Winged helix' DNA-binding domain"/>
    <property type="match status" value="1"/>
</dbReference>
<accession>A0A0D1BSL3</accession>
<reference evidence="5 6" key="1">
    <citation type="submission" date="2014-06" db="EMBL/GenBank/DDBJ databases">
        <title>Genome characterization of distinct group I Clostridium botulinum lineages.</title>
        <authorList>
            <person name="Giordani F."/>
            <person name="Anselmo A."/>
            <person name="Fillo S."/>
            <person name="Palozzi A.M."/>
            <person name="Fortunato A."/>
            <person name="Gentile B."/>
            <person name="Ciammaruconi A."/>
            <person name="Anniballi F."/>
            <person name="De Medici D."/>
            <person name="Lista F."/>
        </authorList>
    </citation>
    <scope>NUCLEOTIDE SEQUENCE [LARGE SCALE GENOMIC DNA]</scope>
    <source>
        <strain evidence="5 6">B2 450</strain>
    </source>
</reference>
<organism evidence="5 6">
    <name type="scientific">Clostridium botulinum B2 450</name>
    <dbReference type="NCBI Taxonomy" id="1379739"/>
    <lineage>
        <taxon>Bacteria</taxon>
        <taxon>Bacillati</taxon>
        <taxon>Bacillota</taxon>
        <taxon>Clostridia</taxon>
        <taxon>Eubacteriales</taxon>
        <taxon>Clostridiaceae</taxon>
        <taxon>Clostridium</taxon>
    </lineage>
</organism>
<proteinExistence type="predicted"/>
<keyword evidence="2" id="KW-0238">DNA-binding</keyword>
<dbReference type="PANTHER" id="PTHR38445:SF12">
    <property type="entry name" value="GNTR-FAMILY TRANSCRIPTIONAL REGULATOR"/>
    <property type="match status" value="1"/>
</dbReference>
<dbReference type="GO" id="GO:0003700">
    <property type="term" value="F:DNA-binding transcription factor activity"/>
    <property type="evidence" value="ECO:0007669"/>
    <property type="project" value="InterPro"/>
</dbReference>
<evidence type="ECO:0000256" key="3">
    <source>
        <dbReference type="ARBA" id="ARBA00023163"/>
    </source>
</evidence>
<feature type="domain" description="HTH gntR-type" evidence="4">
    <location>
        <begin position="11"/>
        <end position="79"/>
    </location>
</feature>
<name>A0A0D1BSL3_CLOBO</name>
<dbReference type="GO" id="GO:0003677">
    <property type="term" value="F:DNA binding"/>
    <property type="evidence" value="ECO:0007669"/>
    <property type="project" value="UniProtKB-KW"/>
</dbReference>
<dbReference type="Gene3D" id="1.10.10.10">
    <property type="entry name" value="Winged helix-like DNA-binding domain superfamily/Winged helix DNA-binding domain"/>
    <property type="match status" value="1"/>
</dbReference>